<dbReference type="GO" id="GO:0090313">
    <property type="term" value="P:regulation of protein targeting to membrane"/>
    <property type="evidence" value="ECO:0007669"/>
    <property type="project" value="TreeGrafter"/>
</dbReference>
<dbReference type="GO" id="GO:0005886">
    <property type="term" value="C:plasma membrane"/>
    <property type="evidence" value="ECO:0007669"/>
    <property type="project" value="TreeGrafter"/>
</dbReference>
<feature type="region of interest" description="Disordered" evidence="1">
    <location>
        <begin position="121"/>
        <end position="143"/>
    </location>
</feature>
<dbReference type="PANTHER" id="PTHR30441">
    <property type="entry name" value="DUF748 DOMAIN-CONTAINING PROTEIN"/>
    <property type="match status" value="1"/>
</dbReference>
<organism evidence="3 4">
    <name type="scientific">Sutterella seckii</name>
    <dbReference type="NCBI Taxonomy" id="1944635"/>
    <lineage>
        <taxon>Bacteria</taxon>
        <taxon>Pseudomonadati</taxon>
        <taxon>Pseudomonadota</taxon>
        <taxon>Betaproteobacteria</taxon>
        <taxon>Burkholderiales</taxon>
        <taxon>Sutterellaceae</taxon>
        <taxon>Sutterella</taxon>
    </lineage>
</organism>
<dbReference type="InterPro" id="IPR008023">
    <property type="entry name" value="DUF748"/>
</dbReference>
<name>A0A6I1ERA5_9BURK</name>
<comment type="caution">
    <text evidence="3">The sequence shown here is derived from an EMBL/GenBank/DDBJ whole genome shotgun (WGS) entry which is preliminary data.</text>
</comment>
<dbReference type="EMBL" id="WEHX01000002">
    <property type="protein sequence ID" value="KAB7663076.1"/>
    <property type="molecule type" value="Genomic_DNA"/>
</dbReference>
<evidence type="ECO:0000313" key="4">
    <source>
        <dbReference type="Proteomes" id="UP000430564"/>
    </source>
</evidence>
<dbReference type="OrthoDB" id="9757969at2"/>
<dbReference type="PANTHER" id="PTHR30441:SF8">
    <property type="entry name" value="DUF748 DOMAIN-CONTAINING PROTEIN"/>
    <property type="match status" value="1"/>
</dbReference>
<proteinExistence type="predicted"/>
<dbReference type="AlphaFoldDB" id="A0A6I1ERA5"/>
<evidence type="ECO:0000256" key="2">
    <source>
        <dbReference type="SAM" id="SignalP"/>
    </source>
</evidence>
<evidence type="ECO:0000256" key="1">
    <source>
        <dbReference type="SAM" id="MobiDB-lite"/>
    </source>
</evidence>
<reference evidence="3 4" key="1">
    <citation type="submission" date="2019-10" db="EMBL/GenBank/DDBJ databases">
        <title>Genome diversity of Sutterella seckii.</title>
        <authorList>
            <person name="Chaplin A.V."/>
            <person name="Sokolova S.R."/>
            <person name="Mosin K.A."/>
            <person name="Ivanova E.L."/>
            <person name="Kochetkova T.O."/>
            <person name="Goltsov A.Y."/>
            <person name="Trofimov D.Y."/>
            <person name="Efimov B.A."/>
        </authorList>
    </citation>
    <scope>NUCLEOTIDE SEQUENCE [LARGE SCALE GENOMIC DNA]</scope>
    <source>
        <strain evidence="3 4">ASD393</strain>
    </source>
</reference>
<dbReference type="Proteomes" id="UP000430564">
    <property type="component" value="Unassembled WGS sequence"/>
</dbReference>
<gene>
    <name evidence="3" type="ORF">GBM95_00810</name>
</gene>
<sequence length="845" mass="87608">MAKVLKFTACAAAVAVALYAGAGYVGVPYATRTVLEKVVSQELGREVTLSDVSFNPWTLVYELKGLSIPEAGSDPLLRLDLLRVDASIQTLFKLAPVIEEVTIDGLRINAVMNEKNRRDVERLLGKSGTSEKSDGAAAEKKSEASSGLPQFAVYNISVTNSSLSYRDDAQKINQALTDLTLRLPFVSTMESASESLVTPELAFKLNGSQIEATGSTKPFGTTLEARLNFKVSALDVAELARIVPALNSDNLRVADAKLSSNLTFVFRNPTGGNPAKMLLSGTTSLANVSVTQKESPIVTLPKAELNLNELDLVDQRAVVENLTLTGLRLDVRNSKAGINLLAAAESAAGGTEKAKPEAKTEAAPAASSSASPWTWKVVAASLRDANISWTDSTLSPAAKITVANLDASVKNLSSDAEKAGSFSVSAELLGGRIESSGTAQISPLAVSAAAKGTRLSLNAVAPYITKALGADVRAGIAFDVKADLKGSDAAASGTATLNDFTLKEGKSTLASFKTATLKLNSVDTAKRSADVALVSLASPVVNAVMTKSGINFAKLAGSGSESKTQTEAKPSSKAEASAPAWSWKVAQASVTNGTLNYRDESISPVGTASIPKLNLTVKNLSSAKGSLGTVDFSSGLGGGSLNAAGKFGISPVAADIEVKGSKIGLKPFSGLMTGYAGIGAKSGTFDASGRMKLASQKEKTIAGWKGDLSLSTLDLTNSKGTGLMSWKKASLTGLEVETTEPIHLVVAKAEIDQPAQKQVAAVKEIAGIASLISSLTGKDKTAQKIEKYSEKIPDKITLENVRYENGKFSAEGVSAASVGGILLNKLSEAMSEKLGGSSSATSTTK</sequence>
<evidence type="ECO:0000313" key="3">
    <source>
        <dbReference type="EMBL" id="KAB7663076.1"/>
    </source>
</evidence>
<protein>
    <submittedName>
        <fullName evidence="3">DUF748 domain-containing protein</fullName>
    </submittedName>
</protein>
<feature type="signal peptide" evidence="2">
    <location>
        <begin position="1"/>
        <end position="22"/>
    </location>
</feature>
<dbReference type="Pfam" id="PF05359">
    <property type="entry name" value="DUF748"/>
    <property type="match status" value="2"/>
</dbReference>
<dbReference type="RefSeq" id="WP_152157347.1">
    <property type="nucleotide sequence ID" value="NZ_WEHX01000002.1"/>
</dbReference>
<keyword evidence="2" id="KW-0732">Signal</keyword>
<feature type="chain" id="PRO_5026179962" evidence="2">
    <location>
        <begin position="23"/>
        <end position="845"/>
    </location>
</feature>
<dbReference type="InterPro" id="IPR052894">
    <property type="entry name" value="AsmA-related"/>
</dbReference>
<accession>A0A6I1ERA5</accession>